<dbReference type="InterPro" id="IPR011663">
    <property type="entry name" value="UTRA"/>
</dbReference>
<dbReference type="Proteomes" id="UP000182508">
    <property type="component" value="Unassembled WGS sequence"/>
</dbReference>
<dbReference type="CDD" id="cd07377">
    <property type="entry name" value="WHTH_GntR"/>
    <property type="match status" value="1"/>
</dbReference>
<dbReference type="SMART" id="SM00866">
    <property type="entry name" value="UTRA"/>
    <property type="match status" value="1"/>
</dbReference>
<dbReference type="PANTHER" id="PTHR44846:SF12">
    <property type="entry name" value="HTH-TYPE TRANSCRIPTIONAL REGULATOR TRER"/>
    <property type="match status" value="1"/>
</dbReference>
<dbReference type="InterPro" id="IPR012770">
    <property type="entry name" value="TreR"/>
</dbReference>
<dbReference type="PANTHER" id="PTHR44846">
    <property type="entry name" value="MANNOSYL-D-GLYCERATE TRANSPORT/METABOLISM SYSTEM REPRESSOR MNGR-RELATED"/>
    <property type="match status" value="1"/>
</dbReference>
<dbReference type="Gene3D" id="3.40.1410.10">
    <property type="entry name" value="Chorismate lyase-like"/>
    <property type="match status" value="1"/>
</dbReference>
<evidence type="ECO:0000256" key="1">
    <source>
        <dbReference type="ARBA" id="ARBA00023015"/>
    </source>
</evidence>
<dbReference type="Pfam" id="PF07702">
    <property type="entry name" value="UTRA"/>
    <property type="match status" value="1"/>
</dbReference>
<name>A0A1G6BH18_9STRE</name>
<dbReference type="AlphaFoldDB" id="A0A1G6BH18"/>
<evidence type="ECO:0000256" key="3">
    <source>
        <dbReference type="ARBA" id="ARBA00023163"/>
    </source>
</evidence>
<accession>A0A1G6BH18</accession>
<dbReference type="Pfam" id="PF00392">
    <property type="entry name" value="GntR"/>
    <property type="match status" value="1"/>
</dbReference>
<dbReference type="SMART" id="SM00345">
    <property type="entry name" value="HTH_GNTR"/>
    <property type="match status" value="1"/>
</dbReference>
<dbReference type="GO" id="GO:0003700">
    <property type="term" value="F:DNA-binding transcription factor activity"/>
    <property type="evidence" value="ECO:0007669"/>
    <property type="project" value="UniProtKB-UniRule"/>
</dbReference>
<dbReference type="InterPro" id="IPR036390">
    <property type="entry name" value="WH_DNA-bd_sf"/>
</dbReference>
<dbReference type="GO" id="GO:0045892">
    <property type="term" value="P:negative regulation of DNA-templated transcription"/>
    <property type="evidence" value="ECO:0007669"/>
    <property type="project" value="TreeGrafter"/>
</dbReference>
<dbReference type="Gene3D" id="1.10.10.10">
    <property type="entry name" value="Winged helix-like DNA-binding domain superfamily/Winged helix DNA-binding domain"/>
    <property type="match status" value="1"/>
</dbReference>
<gene>
    <name evidence="6" type="ORF">SAMN02910293_01004</name>
</gene>
<feature type="domain" description="HTH gntR-type" evidence="5">
    <location>
        <begin position="1"/>
        <end position="69"/>
    </location>
</feature>
<dbReference type="InterPro" id="IPR036388">
    <property type="entry name" value="WH-like_DNA-bd_sf"/>
</dbReference>
<dbReference type="NCBIfam" id="TIGR02404">
    <property type="entry name" value="trehalos_R_Bsub"/>
    <property type="match status" value="1"/>
</dbReference>
<sequence>MKKYEKIFKNLEEQILRGDYLPEDYLPTENELSKHYQVSRDTIRKALSLLSEANLIQKRHGSGSQVLKHEQINFPVSELTSYQELINQLGINSKTNVISIDKIIVDDKLSQLTGFKTNSLVWRITRQRVVDGIASVLDIDYLCKSTVPNISREIAEQSIYKYLEQDLNLDISYAQKEITIDQLTEQDKILLDIGPEHHVVSIKSKVYLANNQQFQFTESRHKLEKFKFVDFARRKK</sequence>
<keyword evidence="7" id="KW-1185">Reference proteome</keyword>
<dbReference type="InterPro" id="IPR050679">
    <property type="entry name" value="Bact_HTH_transcr_reg"/>
</dbReference>
<protein>
    <recommendedName>
        <fullName evidence="4">Trehalose operon repressor</fullName>
    </recommendedName>
</protein>
<dbReference type="EMBL" id="FMXP01000012">
    <property type="protein sequence ID" value="SDB19915.1"/>
    <property type="molecule type" value="Genomic_DNA"/>
</dbReference>
<dbReference type="GO" id="GO:0003677">
    <property type="term" value="F:DNA binding"/>
    <property type="evidence" value="ECO:0007669"/>
    <property type="project" value="UniProtKB-UniRule"/>
</dbReference>
<evidence type="ECO:0000256" key="4">
    <source>
        <dbReference type="NCBIfam" id="TIGR02404"/>
    </source>
</evidence>
<dbReference type="SUPFAM" id="SSF46785">
    <property type="entry name" value="Winged helix' DNA-binding domain"/>
    <property type="match status" value="1"/>
</dbReference>
<organism evidence="6 7">
    <name type="scientific">Streptococcus henryi</name>
    <dbReference type="NCBI Taxonomy" id="439219"/>
    <lineage>
        <taxon>Bacteria</taxon>
        <taxon>Bacillati</taxon>
        <taxon>Bacillota</taxon>
        <taxon>Bacilli</taxon>
        <taxon>Lactobacillales</taxon>
        <taxon>Streptococcaceae</taxon>
        <taxon>Streptococcus</taxon>
    </lineage>
</organism>
<dbReference type="SUPFAM" id="SSF64288">
    <property type="entry name" value="Chorismate lyase-like"/>
    <property type="match status" value="1"/>
</dbReference>
<evidence type="ECO:0000313" key="6">
    <source>
        <dbReference type="EMBL" id="SDB19915.1"/>
    </source>
</evidence>
<reference evidence="6 7" key="1">
    <citation type="submission" date="2016-10" db="EMBL/GenBank/DDBJ databases">
        <authorList>
            <person name="de Groot N.N."/>
        </authorList>
    </citation>
    <scope>NUCLEOTIDE SEQUENCE [LARGE SCALE GENOMIC DNA]</scope>
    <source>
        <strain evidence="6 7">A-4</strain>
    </source>
</reference>
<dbReference type="PRINTS" id="PR00035">
    <property type="entry name" value="HTHGNTR"/>
</dbReference>
<evidence type="ECO:0000256" key="2">
    <source>
        <dbReference type="ARBA" id="ARBA00023125"/>
    </source>
</evidence>
<keyword evidence="3" id="KW-0804">Transcription</keyword>
<evidence type="ECO:0000259" key="5">
    <source>
        <dbReference type="PROSITE" id="PS50949"/>
    </source>
</evidence>
<dbReference type="RefSeq" id="WP_074485901.1">
    <property type="nucleotide sequence ID" value="NZ_FMXP01000012.1"/>
</dbReference>
<keyword evidence="1" id="KW-0805">Transcription regulation</keyword>
<dbReference type="eggNOG" id="COG2188">
    <property type="taxonomic scope" value="Bacteria"/>
</dbReference>
<dbReference type="STRING" id="439219.SAMN02910293_01004"/>
<dbReference type="InterPro" id="IPR028978">
    <property type="entry name" value="Chorismate_lyase_/UTRA_dom_sf"/>
</dbReference>
<evidence type="ECO:0000313" key="7">
    <source>
        <dbReference type="Proteomes" id="UP000182508"/>
    </source>
</evidence>
<dbReference type="PROSITE" id="PS50949">
    <property type="entry name" value="HTH_GNTR"/>
    <property type="match status" value="1"/>
</dbReference>
<dbReference type="InterPro" id="IPR000524">
    <property type="entry name" value="Tscrpt_reg_HTH_GntR"/>
</dbReference>
<proteinExistence type="predicted"/>
<keyword evidence="2" id="KW-0238">DNA-binding</keyword>